<evidence type="ECO:0000256" key="5">
    <source>
        <dbReference type="ARBA" id="ARBA00022741"/>
    </source>
</evidence>
<name>A0A2I0VJW6_9ASPA</name>
<keyword evidence="4 10" id="KW-0812">Transmembrane</keyword>
<dbReference type="InterPro" id="IPR007231">
    <property type="entry name" value="Nucleoporin_int_Nup93/Nic96"/>
</dbReference>
<feature type="transmembrane region" description="Helical" evidence="10">
    <location>
        <begin position="1368"/>
        <end position="1389"/>
    </location>
</feature>
<sequence length="1593" mass="177361">MAGDADMNGWTELLHSSTKLLEQGAPSTQFPPLQRNLDQLESLSKKLKAKTLRAETPSQSIAATRLLAREGINAEQLARDLKSFEIKTTYEDVFPSETTTVEEYLQEVHEMTMVSAIQEAQKDNLRSFSDHMMRVLEDDWQNVKKDFMQNLNRLASLPRINTGISSNVPNRAAQISSKESSPQVFGGPSTRNLISLGNKPVIERKASVYSETARILNDTRGRGLPFKPATAFRNAYESLGLDRSGGKSVTMQKIWHLIQELVGEGFKIQQNVSRKMSLVIGARHHLEWGHEKYIMDTIQSHPAQAALGGAVGNLQKIRAFLRVRLRDHGVLDFDAGDARRQPPVDTTWQQVFSILFLNPSAIVVELGCCCLASCFLEHAIYFCLRTGYYDEARTIAQSSRVSHQFSPQLAEWIATGGMVSPETASTASEECEKMLRMGDRVGRPGYDRKKLLLYAMISGCQRQIDRLLRDLPNLFNTIEDFLWFKLSAVRDFPSGSSSVVLSDGLVPYSVEDLQGYLNKFEPSYYTKNGKDPLVYPYVLLLSIQLLPAILHLSKEVGDEGYNIDAVHIAIVLADKGCISEGAGITQKIGIMDPCAEVASIIRQYGSLYLHHGNLSLAVEYYAQAAAVMGGGELSWIGRASVDQQRQRNLMLMQLLTEVLLRDGGILLLLGPRGTGEEGELGKYFMDWKTREQFLLDAAAQSQEAGLYEKSVEIHKRVGAFARALSTINKCLSDAIYAMLRGRLDGDSRVASLIQSGNDILETVKYSADARPFSLVFIPLLSVEIHKRVGAFARALSTINKCLSDAIYAMLRGRLDGDSRVASLIQSGNDILETVKYSADASLQEKELLSEQQTVLRQLEAILSIHKLARAGKYVDAVREVTKLTFLPLNPRIPDVTMDVNLSPLVRACVPDLLKAALSSAENIPDTDGTIRAFKSKQPFADSFTPIKQLNFSPLHLLPPLPLSSMEDHSVELITTPLSSSSSSSSSLASSSFYLSTPILPASHKLTIKNLSFSLGHLASCPSSLPFNHPKPTEVLKSISFSAQSGGELLAIVGPSGAGKSTLLRIVSGRVQRSSFNPNSISFDGMPLKSPGRLRRLCGFVTQEDNLLPLLTVKETLMFSAKFRLKGVSSKEREERVRSLMEELGLHHIANSYVGDEEIRGISGGEKKRLSIGVDVIHNPPILLLDEPTSGLDSSSALQVIDLLTSMSRKKNQILILTIHQPSYRILKYISTFLLLSRGRVAHFGDLLSLKSSISNLGYTVPLQLNPLEFAMEIINQLEEQNTTLANCNASEETGQANLQCTVTMKKKNNYCSRFNEVGSLSWRFWKLMYRTKQLFLARTAQAIVGSFSLGSIYFNLKSNEEGVTERLGFLAFTLSFLLSSTVEALPIFLQERRVIMRESSRKMYRLSSYMLANTVVTVPFLLVVAILFAGPAYWLVGLNPNLEAFLFFVMAVWLIVLMASSLVLFLSAVASDYVVGNYLICLFLGVFFLFSGYFIGKESLPKYWLFMYYVSLYRYPLDALVVNEYWSEKDRCFKWLQGEENSVCVMNGGDVLRSRGLERDIRWENVGIMCGFFLIYRVLCWVVLVRRSSRTML</sequence>
<dbReference type="GO" id="GO:0005524">
    <property type="term" value="F:ATP binding"/>
    <property type="evidence" value="ECO:0007669"/>
    <property type="project" value="UniProtKB-KW"/>
</dbReference>
<dbReference type="PROSITE" id="PS50893">
    <property type="entry name" value="ABC_TRANSPORTER_2"/>
    <property type="match status" value="1"/>
</dbReference>
<feature type="transmembrane region" description="Helical" evidence="10">
    <location>
        <begin position="1410"/>
        <end position="1433"/>
    </location>
</feature>
<evidence type="ECO:0000256" key="2">
    <source>
        <dbReference type="ARBA" id="ARBA00004259"/>
    </source>
</evidence>
<dbReference type="Pfam" id="PF00005">
    <property type="entry name" value="ABC_tran"/>
    <property type="match status" value="1"/>
</dbReference>
<dbReference type="GO" id="GO:0016887">
    <property type="term" value="F:ATP hydrolysis activity"/>
    <property type="evidence" value="ECO:0007669"/>
    <property type="project" value="InterPro"/>
</dbReference>
<evidence type="ECO:0000256" key="1">
    <source>
        <dbReference type="ARBA" id="ARBA00004141"/>
    </source>
</evidence>
<dbReference type="InterPro" id="IPR013525">
    <property type="entry name" value="ABC2_TM"/>
</dbReference>
<dbReference type="GO" id="GO:0005643">
    <property type="term" value="C:nuclear pore"/>
    <property type="evidence" value="ECO:0007669"/>
    <property type="project" value="InterPro"/>
</dbReference>
<dbReference type="GO" id="GO:0140359">
    <property type="term" value="F:ABC-type transporter activity"/>
    <property type="evidence" value="ECO:0007669"/>
    <property type="project" value="InterPro"/>
</dbReference>
<dbReference type="InterPro" id="IPR027417">
    <property type="entry name" value="P-loop_NTPase"/>
</dbReference>
<evidence type="ECO:0000256" key="9">
    <source>
        <dbReference type="ARBA" id="ARBA00023242"/>
    </source>
</evidence>
<dbReference type="STRING" id="906689.A0A2I0VJW6"/>
<protein>
    <recommendedName>
        <fullName evidence="11">ABC transporter domain-containing protein</fullName>
    </recommendedName>
</protein>
<dbReference type="EMBL" id="KZ503465">
    <property type="protein sequence ID" value="PKU63697.1"/>
    <property type="molecule type" value="Genomic_DNA"/>
</dbReference>
<dbReference type="InterPro" id="IPR003593">
    <property type="entry name" value="AAA+_ATPase"/>
</dbReference>
<keyword evidence="6" id="KW-0067">ATP-binding</keyword>
<evidence type="ECO:0000259" key="11">
    <source>
        <dbReference type="PROSITE" id="PS50893"/>
    </source>
</evidence>
<dbReference type="PROSITE" id="PS00211">
    <property type="entry name" value="ABC_TRANSPORTER_1"/>
    <property type="match status" value="1"/>
</dbReference>
<dbReference type="Gene3D" id="3.40.50.300">
    <property type="entry name" value="P-loop containing nucleotide triphosphate hydrolases"/>
    <property type="match status" value="1"/>
</dbReference>
<dbReference type="Pfam" id="PF04097">
    <property type="entry name" value="Nic96"/>
    <property type="match status" value="3"/>
</dbReference>
<accession>A0A2I0VJW6</accession>
<comment type="subcellular location">
    <subcellularLocation>
        <location evidence="1">Membrane</location>
        <topology evidence="1">Multi-pass membrane protein</topology>
    </subcellularLocation>
    <subcellularLocation>
        <location evidence="2">Nucleus envelope</location>
    </subcellularLocation>
</comment>
<feature type="transmembrane region" description="Helical" evidence="10">
    <location>
        <begin position="1566"/>
        <end position="1585"/>
    </location>
</feature>
<dbReference type="InterPro" id="IPR003439">
    <property type="entry name" value="ABC_transporter-like_ATP-bd"/>
</dbReference>
<evidence type="ECO:0000313" key="12">
    <source>
        <dbReference type="EMBL" id="PKU63697.1"/>
    </source>
</evidence>
<dbReference type="SUPFAM" id="SSF52540">
    <property type="entry name" value="P-loop containing nucleoside triphosphate hydrolases"/>
    <property type="match status" value="1"/>
</dbReference>
<keyword evidence="7 10" id="KW-1133">Transmembrane helix</keyword>
<keyword evidence="9" id="KW-0539">Nucleus</keyword>
<organism evidence="12 13">
    <name type="scientific">Dendrobium catenatum</name>
    <dbReference type="NCBI Taxonomy" id="906689"/>
    <lineage>
        <taxon>Eukaryota</taxon>
        <taxon>Viridiplantae</taxon>
        <taxon>Streptophyta</taxon>
        <taxon>Embryophyta</taxon>
        <taxon>Tracheophyta</taxon>
        <taxon>Spermatophyta</taxon>
        <taxon>Magnoliopsida</taxon>
        <taxon>Liliopsida</taxon>
        <taxon>Asparagales</taxon>
        <taxon>Orchidaceae</taxon>
        <taxon>Epidendroideae</taxon>
        <taxon>Malaxideae</taxon>
        <taxon>Dendrobiinae</taxon>
        <taxon>Dendrobium</taxon>
    </lineage>
</organism>
<comment type="similarity">
    <text evidence="3">Belongs to the nucleoporin interacting component (NIC) family.</text>
</comment>
<reference evidence="12 13" key="1">
    <citation type="journal article" date="2016" name="Sci. Rep.">
        <title>The Dendrobium catenatum Lindl. genome sequence provides insights into polysaccharide synthase, floral development and adaptive evolution.</title>
        <authorList>
            <person name="Zhang G.Q."/>
            <person name="Xu Q."/>
            <person name="Bian C."/>
            <person name="Tsai W.C."/>
            <person name="Yeh C.M."/>
            <person name="Liu K.W."/>
            <person name="Yoshida K."/>
            <person name="Zhang L.S."/>
            <person name="Chang S.B."/>
            <person name="Chen F."/>
            <person name="Shi Y."/>
            <person name="Su Y.Y."/>
            <person name="Zhang Y.Q."/>
            <person name="Chen L.J."/>
            <person name="Yin Y."/>
            <person name="Lin M."/>
            <person name="Huang H."/>
            <person name="Deng H."/>
            <person name="Wang Z.W."/>
            <person name="Zhu S.L."/>
            <person name="Zhao X."/>
            <person name="Deng C."/>
            <person name="Niu S.C."/>
            <person name="Huang J."/>
            <person name="Wang M."/>
            <person name="Liu G.H."/>
            <person name="Yang H.J."/>
            <person name="Xiao X.J."/>
            <person name="Hsiao Y.Y."/>
            <person name="Wu W.L."/>
            <person name="Chen Y.Y."/>
            <person name="Mitsuda N."/>
            <person name="Ohme-Takagi M."/>
            <person name="Luo Y.B."/>
            <person name="Van de Peer Y."/>
            <person name="Liu Z.J."/>
        </authorList>
    </citation>
    <scope>NUCLEOTIDE SEQUENCE [LARGE SCALE GENOMIC DNA]</scope>
    <source>
        <tissue evidence="12">The whole plant</tissue>
    </source>
</reference>
<proteinExistence type="inferred from homology"/>
<evidence type="ECO:0000256" key="6">
    <source>
        <dbReference type="ARBA" id="ARBA00022840"/>
    </source>
</evidence>
<dbReference type="Pfam" id="PF01061">
    <property type="entry name" value="ABC2_membrane"/>
    <property type="match status" value="1"/>
</dbReference>
<evidence type="ECO:0000256" key="7">
    <source>
        <dbReference type="ARBA" id="ARBA00022989"/>
    </source>
</evidence>
<evidence type="ECO:0000256" key="3">
    <source>
        <dbReference type="ARBA" id="ARBA00010186"/>
    </source>
</evidence>
<feature type="domain" description="ABC transporter" evidence="11">
    <location>
        <begin position="1005"/>
        <end position="1262"/>
    </location>
</feature>
<keyword evidence="8 10" id="KW-0472">Membrane</keyword>
<dbReference type="GO" id="GO:0016973">
    <property type="term" value="P:poly(A)+ mRNA export from nucleus"/>
    <property type="evidence" value="ECO:0007669"/>
    <property type="project" value="TreeGrafter"/>
</dbReference>
<dbReference type="InterPro" id="IPR017871">
    <property type="entry name" value="ABC_transporter-like_CS"/>
</dbReference>
<gene>
    <name evidence="12" type="ORF">MA16_Dca014255</name>
</gene>
<dbReference type="FunFam" id="3.40.50.300:FF:001409">
    <property type="entry name" value="ABC transporter G family member 23"/>
    <property type="match status" value="1"/>
</dbReference>
<evidence type="ECO:0000256" key="10">
    <source>
        <dbReference type="SAM" id="Phobius"/>
    </source>
</evidence>
<dbReference type="GO" id="GO:0017056">
    <property type="term" value="F:structural constituent of nuclear pore"/>
    <property type="evidence" value="ECO:0007669"/>
    <property type="project" value="InterPro"/>
</dbReference>
<feature type="transmembrane region" description="Helical" evidence="10">
    <location>
        <begin position="1478"/>
        <end position="1496"/>
    </location>
</feature>
<keyword evidence="13" id="KW-1185">Reference proteome</keyword>
<dbReference type="Proteomes" id="UP000233837">
    <property type="component" value="Unassembled WGS sequence"/>
</dbReference>
<dbReference type="PANTHER" id="PTHR11225">
    <property type="entry name" value="NUCLEAR PORE COMPLEX PROTEIN NUP93 NUCLEOPORIN NUP93 DEAD EYE PROTEIN"/>
    <property type="match status" value="1"/>
</dbReference>
<dbReference type="SMART" id="SM00382">
    <property type="entry name" value="AAA"/>
    <property type="match status" value="1"/>
</dbReference>
<evidence type="ECO:0000256" key="4">
    <source>
        <dbReference type="ARBA" id="ARBA00022692"/>
    </source>
</evidence>
<evidence type="ECO:0000256" key="8">
    <source>
        <dbReference type="ARBA" id="ARBA00023136"/>
    </source>
</evidence>
<evidence type="ECO:0000313" key="13">
    <source>
        <dbReference type="Proteomes" id="UP000233837"/>
    </source>
</evidence>
<feature type="transmembrane region" description="Helical" evidence="10">
    <location>
        <begin position="1445"/>
        <end position="1466"/>
    </location>
</feature>
<dbReference type="PANTHER" id="PTHR11225:SF4">
    <property type="entry name" value="NUCLEAR PORE COMPLEX PROTEIN NUP93"/>
    <property type="match status" value="1"/>
</dbReference>
<dbReference type="GO" id="GO:0016020">
    <property type="term" value="C:membrane"/>
    <property type="evidence" value="ECO:0007669"/>
    <property type="project" value="UniProtKB-SubCell"/>
</dbReference>
<reference evidence="12 13" key="2">
    <citation type="journal article" date="2017" name="Nature">
        <title>The Apostasia genome and the evolution of orchids.</title>
        <authorList>
            <person name="Zhang G.Q."/>
            <person name="Liu K.W."/>
            <person name="Li Z."/>
            <person name="Lohaus R."/>
            <person name="Hsiao Y.Y."/>
            <person name="Niu S.C."/>
            <person name="Wang J.Y."/>
            <person name="Lin Y.C."/>
            <person name="Xu Q."/>
            <person name="Chen L.J."/>
            <person name="Yoshida K."/>
            <person name="Fujiwara S."/>
            <person name="Wang Z.W."/>
            <person name="Zhang Y.Q."/>
            <person name="Mitsuda N."/>
            <person name="Wang M."/>
            <person name="Liu G.H."/>
            <person name="Pecoraro L."/>
            <person name="Huang H.X."/>
            <person name="Xiao X.J."/>
            <person name="Lin M."/>
            <person name="Wu X.Y."/>
            <person name="Wu W.L."/>
            <person name="Chen Y.Y."/>
            <person name="Chang S.B."/>
            <person name="Sakamoto S."/>
            <person name="Ohme-Takagi M."/>
            <person name="Yagi M."/>
            <person name="Zeng S.J."/>
            <person name="Shen C.Y."/>
            <person name="Yeh C.M."/>
            <person name="Luo Y.B."/>
            <person name="Tsai W.C."/>
            <person name="Van de Peer Y."/>
            <person name="Liu Z.J."/>
        </authorList>
    </citation>
    <scope>NUCLEOTIDE SEQUENCE [LARGE SCALE GENOMIC DNA]</scope>
    <source>
        <tissue evidence="12">The whole plant</tissue>
    </source>
</reference>
<keyword evidence="5" id="KW-0547">Nucleotide-binding</keyword>
<dbReference type="GO" id="GO:0006606">
    <property type="term" value="P:protein import into nucleus"/>
    <property type="evidence" value="ECO:0007669"/>
    <property type="project" value="TreeGrafter"/>
</dbReference>